<dbReference type="AlphaFoldDB" id="A0A1I2GMY0"/>
<dbReference type="InterPro" id="IPR036761">
    <property type="entry name" value="TTHA0802/YceI-like_sf"/>
</dbReference>
<dbReference type="PANTHER" id="PTHR34406">
    <property type="entry name" value="PROTEIN YCEI"/>
    <property type="match status" value="1"/>
</dbReference>
<dbReference type="STRING" id="500610.SAMN02799615_02713"/>
<reference evidence="4" key="1">
    <citation type="submission" date="2016-10" db="EMBL/GenBank/DDBJ databases">
        <authorList>
            <person name="Varghese N."/>
            <person name="Submissions S."/>
        </authorList>
    </citation>
    <scope>NUCLEOTIDE SEQUENCE [LARGE SCALE GENOMIC DNA]</scope>
    <source>
        <strain evidence="4">UNC178MFTsu3.1</strain>
    </source>
</reference>
<dbReference type="EMBL" id="FONH01000009">
    <property type="protein sequence ID" value="SFF18842.1"/>
    <property type="molecule type" value="Genomic_DNA"/>
</dbReference>
<dbReference type="Gene3D" id="2.40.128.110">
    <property type="entry name" value="Lipid/polyisoprenoid-binding, YceI-like"/>
    <property type="match status" value="1"/>
</dbReference>
<keyword evidence="4" id="KW-1185">Reference proteome</keyword>
<feature type="chain" id="PRO_5011509751" evidence="1">
    <location>
        <begin position="30"/>
        <end position="200"/>
    </location>
</feature>
<feature type="signal peptide" evidence="1">
    <location>
        <begin position="1"/>
        <end position="29"/>
    </location>
</feature>
<evidence type="ECO:0000256" key="1">
    <source>
        <dbReference type="SAM" id="SignalP"/>
    </source>
</evidence>
<evidence type="ECO:0000313" key="3">
    <source>
        <dbReference type="EMBL" id="SFF18842.1"/>
    </source>
</evidence>
<dbReference type="PANTHER" id="PTHR34406:SF1">
    <property type="entry name" value="PROTEIN YCEI"/>
    <property type="match status" value="1"/>
</dbReference>
<dbReference type="InterPro" id="IPR007372">
    <property type="entry name" value="Lipid/polyisoprenoid-bd_YceI"/>
</dbReference>
<keyword evidence="1" id="KW-0732">Signal</keyword>
<evidence type="ECO:0000259" key="2">
    <source>
        <dbReference type="SMART" id="SM00867"/>
    </source>
</evidence>
<sequence>MSRQRRRWPVQRAAACLVLALAAASTLHAADYRIDPARSHAEFGVRLLWLTQVTGSFERIDGEVTLSGRRDVAVVDAHIAVDSIRMSSERFRRWVMAPEFFDAEHYPTIHFVSEPVPVASLEHGGELFGTLTLRGISRPARFELLPSPCPLEQPSDCRIEVRGDIQRSDFGMTGHRTALSDQVRLGLIIAIDRVPTSTGS</sequence>
<accession>A0A1I2GMY0</accession>
<protein>
    <submittedName>
        <fullName evidence="3">Polyisoprenoid-binding protein YceI</fullName>
    </submittedName>
</protein>
<organism evidence="3 4">
    <name type="scientific">Dyella marensis</name>
    <dbReference type="NCBI Taxonomy" id="500610"/>
    <lineage>
        <taxon>Bacteria</taxon>
        <taxon>Pseudomonadati</taxon>
        <taxon>Pseudomonadota</taxon>
        <taxon>Gammaproteobacteria</taxon>
        <taxon>Lysobacterales</taxon>
        <taxon>Rhodanobacteraceae</taxon>
        <taxon>Dyella</taxon>
    </lineage>
</organism>
<name>A0A1I2GMY0_9GAMM</name>
<proteinExistence type="predicted"/>
<dbReference type="Pfam" id="PF04264">
    <property type="entry name" value="YceI"/>
    <property type="match status" value="1"/>
</dbReference>
<gene>
    <name evidence="3" type="ORF">SAMN02799615_02713</name>
</gene>
<feature type="domain" description="Lipid/polyisoprenoid-binding YceI-like" evidence="2">
    <location>
        <begin position="31"/>
        <end position="192"/>
    </location>
</feature>
<dbReference type="SUPFAM" id="SSF101874">
    <property type="entry name" value="YceI-like"/>
    <property type="match status" value="1"/>
</dbReference>
<dbReference type="RefSeq" id="WP_051548491.1">
    <property type="nucleotide sequence ID" value="NZ_FONH01000009.1"/>
</dbReference>
<dbReference type="Proteomes" id="UP000199477">
    <property type="component" value="Unassembled WGS sequence"/>
</dbReference>
<dbReference type="SMART" id="SM00867">
    <property type="entry name" value="YceI"/>
    <property type="match status" value="1"/>
</dbReference>
<evidence type="ECO:0000313" key="4">
    <source>
        <dbReference type="Proteomes" id="UP000199477"/>
    </source>
</evidence>